<keyword evidence="2" id="KW-1185">Reference proteome</keyword>
<dbReference type="AlphaFoldDB" id="A0A8X6UXD5"/>
<gene>
    <name evidence="1" type="ORF">TNCV_2055231</name>
</gene>
<name>A0A8X6UXD5_TRICX</name>
<evidence type="ECO:0000313" key="1">
    <source>
        <dbReference type="EMBL" id="GFX96406.1"/>
    </source>
</evidence>
<sequence>MTKTRALSALISSERVLSTRVFFKSGESTSKSSYAGGGFRCTEFCADKYPAEPFLSTYGEKAEETHPTEAKEEARHDIVCVIHRSDEERSY</sequence>
<dbReference type="Proteomes" id="UP000887159">
    <property type="component" value="Unassembled WGS sequence"/>
</dbReference>
<reference evidence="1" key="1">
    <citation type="submission" date="2020-08" db="EMBL/GenBank/DDBJ databases">
        <title>Multicomponent nature underlies the extraordinary mechanical properties of spider dragline silk.</title>
        <authorList>
            <person name="Kono N."/>
            <person name="Nakamura H."/>
            <person name="Mori M."/>
            <person name="Yoshida Y."/>
            <person name="Ohtoshi R."/>
            <person name="Malay A.D."/>
            <person name="Moran D.A.P."/>
            <person name="Tomita M."/>
            <person name="Numata K."/>
            <person name="Arakawa K."/>
        </authorList>
    </citation>
    <scope>NUCLEOTIDE SEQUENCE</scope>
</reference>
<accession>A0A8X6UXD5</accession>
<proteinExistence type="predicted"/>
<protein>
    <submittedName>
        <fullName evidence="1">Uncharacterized protein</fullName>
    </submittedName>
</protein>
<comment type="caution">
    <text evidence="1">The sequence shown here is derived from an EMBL/GenBank/DDBJ whole genome shotgun (WGS) entry which is preliminary data.</text>
</comment>
<organism evidence="1 2">
    <name type="scientific">Trichonephila clavipes</name>
    <name type="common">Golden silk orbweaver</name>
    <name type="synonym">Nephila clavipes</name>
    <dbReference type="NCBI Taxonomy" id="2585209"/>
    <lineage>
        <taxon>Eukaryota</taxon>
        <taxon>Metazoa</taxon>
        <taxon>Ecdysozoa</taxon>
        <taxon>Arthropoda</taxon>
        <taxon>Chelicerata</taxon>
        <taxon>Arachnida</taxon>
        <taxon>Araneae</taxon>
        <taxon>Araneomorphae</taxon>
        <taxon>Entelegynae</taxon>
        <taxon>Araneoidea</taxon>
        <taxon>Nephilidae</taxon>
        <taxon>Trichonephila</taxon>
    </lineage>
</organism>
<dbReference type="EMBL" id="BMAU01021191">
    <property type="protein sequence ID" value="GFX96406.1"/>
    <property type="molecule type" value="Genomic_DNA"/>
</dbReference>
<evidence type="ECO:0000313" key="2">
    <source>
        <dbReference type="Proteomes" id="UP000887159"/>
    </source>
</evidence>